<evidence type="ECO:0000256" key="7">
    <source>
        <dbReference type="SAM" id="MobiDB-lite"/>
    </source>
</evidence>
<keyword evidence="6 8" id="KW-0472">Membrane</keyword>
<feature type="region of interest" description="Disordered" evidence="7">
    <location>
        <begin position="409"/>
        <end position="453"/>
    </location>
</feature>
<feature type="transmembrane region" description="Helical" evidence="8">
    <location>
        <begin position="12"/>
        <end position="32"/>
    </location>
</feature>
<dbReference type="EMBL" id="JBEZFP010000014">
    <property type="protein sequence ID" value="MEU8133435.1"/>
    <property type="molecule type" value="Genomic_DNA"/>
</dbReference>
<dbReference type="Proteomes" id="UP001551482">
    <property type="component" value="Unassembled WGS sequence"/>
</dbReference>
<feature type="transmembrane region" description="Helical" evidence="8">
    <location>
        <begin position="310"/>
        <end position="331"/>
    </location>
</feature>
<keyword evidence="5 8" id="KW-1133">Transmembrane helix</keyword>
<evidence type="ECO:0000313" key="11">
    <source>
        <dbReference type="Proteomes" id="UP001551482"/>
    </source>
</evidence>
<gene>
    <name evidence="10" type="ORF">AB0C36_08000</name>
</gene>
<dbReference type="SUPFAM" id="SSF103473">
    <property type="entry name" value="MFS general substrate transporter"/>
    <property type="match status" value="1"/>
</dbReference>
<dbReference type="PANTHER" id="PTHR23517:SF2">
    <property type="entry name" value="MULTIDRUG RESISTANCE PROTEIN MDTH"/>
    <property type="match status" value="1"/>
</dbReference>
<comment type="caution">
    <text evidence="10">The sequence shown here is derived from an EMBL/GenBank/DDBJ whole genome shotgun (WGS) entry which is preliminary data.</text>
</comment>
<name>A0ABV3DCF6_9ACTN</name>
<keyword evidence="11" id="KW-1185">Reference proteome</keyword>
<reference evidence="10 11" key="1">
    <citation type="submission" date="2024-06" db="EMBL/GenBank/DDBJ databases">
        <title>The Natural Products Discovery Center: Release of the First 8490 Sequenced Strains for Exploring Actinobacteria Biosynthetic Diversity.</title>
        <authorList>
            <person name="Kalkreuter E."/>
            <person name="Kautsar S.A."/>
            <person name="Yang D."/>
            <person name="Bader C.D."/>
            <person name="Teijaro C.N."/>
            <person name="Fluegel L."/>
            <person name="Davis C.M."/>
            <person name="Simpson J.R."/>
            <person name="Lauterbach L."/>
            <person name="Steele A.D."/>
            <person name="Gui C."/>
            <person name="Meng S."/>
            <person name="Li G."/>
            <person name="Viehrig K."/>
            <person name="Ye F."/>
            <person name="Su P."/>
            <person name="Kiefer A.F."/>
            <person name="Nichols A."/>
            <person name="Cepeda A.J."/>
            <person name="Yan W."/>
            <person name="Fan B."/>
            <person name="Jiang Y."/>
            <person name="Adhikari A."/>
            <person name="Zheng C.-J."/>
            <person name="Schuster L."/>
            <person name="Cowan T.M."/>
            <person name="Smanski M.J."/>
            <person name="Chevrette M.G."/>
            <person name="De Carvalho L.P.S."/>
            <person name="Shen B."/>
        </authorList>
    </citation>
    <scope>NUCLEOTIDE SEQUENCE [LARGE SCALE GENOMIC DNA]</scope>
    <source>
        <strain evidence="10 11">NPDC048946</strain>
    </source>
</reference>
<dbReference type="RefSeq" id="WP_358350910.1">
    <property type="nucleotide sequence ID" value="NZ_JBEZFP010000014.1"/>
</dbReference>
<proteinExistence type="predicted"/>
<feature type="transmembrane region" description="Helical" evidence="8">
    <location>
        <begin position="277"/>
        <end position="298"/>
    </location>
</feature>
<evidence type="ECO:0000256" key="3">
    <source>
        <dbReference type="ARBA" id="ARBA00022475"/>
    </source>
</evidence>
<feature type="transmembrane region" description="Helical" evidence="8">
    <location>
        <begin position="383"/>
        <end position="401"/>
    </location>
</feature>
<evidence type="ECO:0000256" key="5">
    <source>
        <dbReference type="ARBA" id="ARBA00022989"/>
    </source>
</evidence>
<feature type="domain" description="Major facilitator superfamily (MFS) profile" evidence="9">
    <location>
        <begin position="13"/>
        <end position="408"/>
    </location>
</feature>
<feature type="transmembrane region" description="Helical" evidence="8">
    <location>
        <begin position="169"/>
        <end position="191"/>
    </location>
</feature>
<feature type="compositionally biased region" description="Basic and acidic residues" evidence="7">
    <location>
        <begin position="409"/>
        <end position="427"/>
    </location>
</feature>
<organism evidence="10 11">
    <name type="scientific">Streptodolium elevatio</name>
    <dbReference type="NCBI Taxonomy" id="3157996"/>
    <lineage>
        <taxon>Bacteria</taxon>
        <taxon>Bacillati</taxon>
        <taxon>Actinomycetota</taxon>
        <taxon>Actinomycetes</taxon>
        <taxon>Kitasatosporales</taxon>
        <taxon>Streptomycetaceae</taxon>
        <taxon>Streptodolium</taxon>
    </lineage>
</organism>
<evidence type="ECO:0000313" key="10">
    <source>
        <dbReference type="EMBL" id="MEU8133435.1"/>
    </source>
</evidence>
<comment type="subcellular location">
    <subcellularLocation>
        <location evidence="1">Cell membrane</location>
        <topology evidence="1">Multi-pass membrane protein</topology>
    </subcellularLocation>
</comment>
<protein>
    <submittedName>
        <fullName evidence="10">MFS transporter</fullName>
    </submittedName>
</protein>
<accession>A0ABV3DCF6</accession>
<feature type="transmembrane region" description="Helical" evidence="8">
    <location>
        <begin position="212"/>
        <end position="233"/>
    </location>
</feature>
<evidence type="ECO:0000256" key="8">
    <source>
        <dbReference type="SAM" id="Phobius"/>
    </source>
</evidence>
<evidence type="ECO:0000256" key="4">
    <source>
        <dbReference type="ARBA" id="ARBA00022692"/>
    </source>
</evidence>
<evidence type="ECO:0000256" key="1">
    <source>
        <dbReference type="ARBA" id="ARBA00004651"/>
    </source>
</evidence>
<dbReference type="InterPro" id="IPR050171">
    <property type="entry name" value="MFS_Transporters"/>
</dbReference>
<dbReference type="PANTHER" id="PTHR23517">
    <property type="entry name" value="RESISTANCE PROTEIN MDTM, PUTATIVE-RELATED-RELATED"/>
    <property type="match status" value="1"/>
</dbReference>
<feature type="transmembrane region" description="Helical" evidence="8">
    <location>
        <begin position="351"/>
        <end position="371"/>
    </location>
</feature>
<keyword evidence="4 8" id="KW-0812">Transmembrane</keyword>
<evidence type="ECO:0000256" key="2">
    <source>
        <dbReference type="ARBA" id="ARBA00022448"/>
    </source>
</evidence>
<dbReference type="InterPro" id="IPR011701">
    <property type="entry name" value="MFS"/>
</dbReference>
<evidence type="ECO:0000259" key="9">
    <source>
        <dbReference type="PROSITE" id="PS50850"/>
    </source>
</evidence>
<dbReference type="InterPro" id="IPR036259">
    <property type="entry name" value="MFS_trans_sf"/>
</dbReference>
<sequence>MTTRRLYRSFPLPVRLLLVNQFGVNTGFYLLVPFLAGYLADDVGMSAALIGVVLGVRNLSQQGMFLLGGSASDRLGARGVIIAGCGLRTVGFGLFAVDDSLAILLTASVLSGLAGALFNPAVRAYLADSVEPDRRAEAFALFNVFANAGALAGPLLGAAMLAWHFRAGAVVAAAVFAVLTVAQACVLPARPVSRSGRTVTADWRLCLGDRRFLAFTFALSGLYALQNQLYLVLPMEAERATGHGGATAVLFLVSTGATLAWQVRVTRRASHVRRGRAIACGVSLMGAAFLVPLAALPLTSGPSGGGGGLIVARMLPVCAAALLLALGVMVAQPFVMELIPAYARSDLSGTYFGVFYTVSGVIAALGSAAVGQAADLGGGTGGWTPWAVCAALGFGSAAAVLRLDRRGALAREDPRADDDTAVRHDAADGGPDDGPDDDAKPSQPGDQGRPSRH</sequence>
<dbReference type="Gene3D" id="1.20.1250.20">
    <property type="entry name" value="MFS general substrate transporter like domains"/>
    <property type="match status" value="1"/>
</dbReference>
<dbReference type="PROSITE" id="PS50850">
    <property type="entry name" value="MFS"/>
    <property type="match status" value="1"/>
</dbReference>
<keyword evidence="3" id="KW-1003">Cell membrane</keyword>
<feature type="transmembrane region" description="Helical" evidence="8">
    <location>
        <begin position="138"/>
        <end position="163"/>
    </location>
</feature>
<keyword evidence="2" id="KW-0813">Transport</keyword>
<dbReference type="Pfam" id="PF07690">
    <property type="entry name" value="MFS_1"/>
    <property type="match status" value="1"/>
</dbReference>
<feature type="transmembrane region" description="Helical" evidence="8">
    <location>
        <begin position="245"/>
        <end position="265"/>
    </location>
</feature>
<dbReference type="InterPro" id="IPR020846">
    <property type="entry name" value="MFS_dom"/>
</dbReference>
<feature type="transmembrane region" description="Helical" evidence="8">
    <location>
        <begin position="103"/>
        <end position="126"/>
    </location>
</feature>
<evidence type="ECO:0000256" key="6">
    <source>
        <dbReference type="ARBA" id="ARBA00023136"/>
    </source>
</evidence>